<dbReference type="Proteomes" id="UP001189429">
    <property type="component" value="Unassembled WGS sequence"/>
</dbReference>
<gene>
    <name evidence="2" type="ORF">PCOR1329_LOCUS21753</name>
</gene>
<feature type="region of interest" description="Disordered" evidence="1">
    <location>
        <begin position="86"/>
        <end position="105"/>
    </location>
</feature>
<sequence>SRAPLSANRLQLPAAGPRGCFRRERGTRSCSGAMAPPWPAARMTRASASSRRCPRASPTCRSPLERGTRSCSRTMAPPWPAAGMMRASASSRRCPRASPTRRSPLEGITRSCSRAMAPPWPAAGMLLANATARRIDGSAVACGWNDAGQCELPALPAGLTYMAHLLPGMLLQASLDGDTMRFMTFGGAERSRSWAGPGARLADIYEQLLADHRAGRLGPGAWRVDAVLPGGRLLSRAAAEETVAEAVELPRAT</sequence>
<comment type="caution">
    <text evidence="2">The sequence shown here is derived from an EMBL/GenBank/DDBJ whole genome shotgun (WGS) entry which is preliminary data.</text>
</comment>
<keyword evidence="3" id="KW-1185">Reference proteome</keyword>
<feature type="non-terminal residue" evidence="2">
    <location>
        <position position="1"/>
    </location>
</feature>
<feature type="region of interest" description="Disordered" evidence="1">
    <location>
        <begin position="16"/>
        <end position="79"/>
    </location>
</feature>
<evidence type="ECO:0000313" key="3">
    <source>
        <dbReference type="Proteomes" id="UP001189429"/>
    </source>
</evidence>
<feature type="compositionally biased region" description="Low complexity" evidence="1">
    <location>
        <begin position="40"/>
        <end position="62"/>
    </location>
</feature>
<proteinExistence type="predicted"/>
<organism evidence="2 3">
    <name type="scientific">Prorocentrum cordatum</name>
    <dbReference type="NCBI Taxonomy" id="2364126"/>
    <lineage>
        <taxon>Eukaryota</taxon>
        <taxon>Sar</taxon>
        <taxon>Alveolata</taxon>
        <taxon>Dinophyceae</taxon>
        <taxon>Prorocentrales</taxon>
        <taxon>Prorocentraceae</taxon>
        <taxon>Prorocentrum</taxon>
    </lineage>
</organism>
<reference evidence="2" key="1">
    <citation type="submission" date="2023-10" db="EMBL/GenBank/DDBJ databases">
        <authorList>
            <person name="Chen Y."/>
            <person name="Shah S."/>
            <person name="Dougan E. K."/>
            <person name="Thang M."/>
            <person name="Chan C."/>
        </authorList>
    </citation>
    <scope>NUCLEOTIDE SEQUENCE [LARGE SCALE GENOMIC DNA]</scope>
</reference>
<protein>
    <submittedName>
        <fullName evidence="2">Uncharacterized protein</fullName>
    </submittedName>
</protein>
<evidence type="ECO:0000256" key="1">
    <source>
        <dbReference type="SAM" id="MobiDB-lite"/>
    </source>
</evidence>
<evidence type="ECO:0000313" key="2">
    <source>
        <dbReference type="EMBL" id="CAK0819876.1"/>
    </source>
</evidence>
<name>A0ABN9RL45_9DINO</name>
<accession>A0ABN9RL45</accession>
<dbReference type="EMBL" id="CAUYUJ010007191">
    <property type="protein sequence ID" value="CAK0819876.1"/>
    <property type="molecule type" value="Genomic_DNA"/>
</dbReference>
<feature type="compositionally biased region" description="Low complexity" evidence="1">
    <location>
        <begin position="86"/>
        <end position="102"/>
    </location>
</feature>